<dbReference type="FunFam" id="2.130.10.10:FF:001319">
    <property type="entry name" value="Gastrulation defective protein 1"/>
    <property type="match status" value="1"/>
</dbReference>
<dbReference type="GO" id="GO:0005634">
    <property type="term" value="C:nucleus"/>
    <property type="evidence" value="ECO:0007669"/>
    <property type="project" value="TreeGrafter"/>
</dbReference>
<evidence type="ECO:0000256" key="4">
    <source>
        <dbReference type="PROSITE-ProRule" id="PRU00221"/>
    </source>
</evidence>
<gene>
    <name evidence="6" type="primary">WDR70</name>
</gene>
<dbReference type="InterPro" id="IPR036322">
    <property type="entry name" value="WD40_repeat_dom_sf"/>
</dbReference>
<comment type="similarity">
    <text evidence="3">Belongs to the WD repeat GAD-1 family.</text>
</comment>
<dbReference type="PROSITE" id="PS50082">
    <property type="entry name" value="WD_REPEATS_2"/>
    <property type="match status" value="2"/>
</dbReference>
<feature type="region of interest" description="Disordered" evidence="5">
    <location>
        <begin position="485"/>
        <end position="505"/>
    </location>
</feature>
<dbReference type="PANTHER" id="PTHR16017">
    <property type="entry name" value="GASTRULATION DEFECTIVE PROTEIN 1-RELATED"/>
    <property type="match status" value="1"/>
</dbReference>
<dbReference type="Gene3D" id="2.130.10.10">
    <property type="entry name" value="YVTN repeat-like/Quinoprotein amine dehydrogenase"/>
    <property type="match status" value="2"/>
</dbReference>
<name>T2M4F9_HYDVU</name>
<evidence type="ECO:0000256" key="3">
    <source>
        <dbReference type="ARBA" id="ARBA00038343"/>
    </source>
</evidence>
<dbReference type="EMBL" id="HAAD01000767">
    <property type="protein sequence ID" value="CDG66999.1"/>
    <property type="molecule type" value="mRNA"/>
</dbReference>
<dbReference type="KEGG" id="hmg:100200845"/>
<dbReference type="PROSITE" id="PS50294">
    <property type="entry name" value="WD_REPEATS_REGION"/>
    <property type="match status" value="2"/>
</dbReference>
<feature type="region of interest" description="Disordered" evidence="5">
    <location>
        <begin position="561"/>
        <end position="590"/>
    </location>
</feature>
<accession>T2M4F9</accession>
<dbReference type="Pfam" id="PF00400">
    <property type="entry name" value="WD40"/>
    <property type="match status" value="4"/>
</dbReference>
<dbReference type="SMART" id="SM00320">
    <property type="entry name" value="WD40"/>
    <property type="match status" value="6"/>
</dbReference>
<feature type="compositionally biased region" description="Basic and acidic residues" evidence="5">
    <location>
        <begin position="485"/>
        <end position="498"/>
    </location>
</feature>
<keyword evidence="2" id="KW-0677">Repeat</keyword>
<dbReference type="InterPro" id="IPR019775">
    <property type="entry name" value="WD40_repeat_CS"/>
</dbReference>
<reference evidence="6" key="1">
    <citation type="journal article" date="2013" name="Genome Biol. Evol.">
        <title>Punctuated emergences of genetic and phenotypic innovations in eumetazoan, bilaterian, euteleostome, and hominidae ancestors.</title>
        <authorList>
            <person name="Wenger Y."/>
            <person name="Galliot B."/>
        </authorList>
    </citation>
    <scope>NUCLEOTIDE SEQUENCE</scope>
    <source>
        <tissue evidence="6">Whole animals</tissue>
    </source>
</reference>
<dbReference type="SUPFAM" id="SSF50978">
    <property type="entry name" value="WD40 repeat-like"/>
    <property type="match status" value="1"/>
</dbReference>
<dbReference type="PRINTS" id="PR00320">
    <property type="entry name" value="GPROTEINBRPT"/>
</dbReference>
<protein>
    <submittedName>
        <fullName evidence="6">WD repeat-containing protein 70</fullName>
    </submittedName>
</protein>
<feature type="repeat" description="WD" evidence="4">
    <location>
        <begin position="210"/>
        <end position="252"/>
    </location>
</feature>
<evidence type="ECO:0000313" key="6">
    <source>
        <dbReference type="EMBL" id="CDG66999.1"/>
    </source>
</evidence>
<feature type="repeat" description="WD" evidence="4">
    <location>
        <begin position="109"/>
        <end position="150"/>
    </location>
</feature>
<dbReference type="InterPro" id="IPR015943">
    <property type="entry name" value="WD40/YVTN_repeat-like_dom_sf"/>
</dbReference>
<dbReference type="PROSITE" id="PS00678">
    <property type="entry name" value="WD_REPEATS_1"/>
    <property type="match status" value="2"/>
</dbReference>
<dbReference type="GO" id="GO:0035861">
    <property type="term" value="C:site of double-strand break"/>
    <property type="evidence" value="ECO:0007669"/>
    <property type="project" value="TreeGrafter"/>
</dbReference>
<sequence length="590" mass="65288">MASEEDIMRNLMGFSGFGAKKPPKEEILNQKLNEAKRLVKSDCPSFDNDEDVAIGPSPTLAIVNDLKNEVEKNVKETVKDDDSDSDDSEEDDFELTPVQKIPMSHEITLLHGQKVVSAMALDPSGSRLATGSYDYEVKFWDFNSMDVSLRPFRTLTPADGHWVNALQYSATGDRILVSTGNAQPQVLDRDGHQVYECKKGDQYIVDMKNTKGHVSMVRNSCWDPRDKNHFISCGDDGTIRLWDINTVKKNTDVIRMKNKQSKKTGVTFCLFNRDGKLIVGSGQDGSIQGWDTRRLFVNTSLSNMQAHTNGSETSCLCLSSDEKSLISRGGDDTLKYWDLRNFQKPVAVAKDLVSYYTTTKCLFSPDEKLIVTGTSAKKGGGNGKLVFLERDTLNIAHELDFGNASVVCTLWHVKLNQILVGLSDGNVKVLFDPTRSIKGATLCVGKVKNKRIDPGEGLVKPQIINPITLKLYREKKAETMKKIKAKQRADPIASHKPEAPLGLSHGVGGRMKEGMSLTGFVIKNIALAKADTANPREAILKHAKAAAEDPFWIAPAYSKTQPNPIFTTKSDSDSEEDDNELVTVKRQKVD</sequence>
<evidence type="ECO:0000256" key="2">
    <source>
        <dbReference type="ARBA" id="ARBA00022737"/>
    </source>
</evidence>
<dbReference type="InterPro" id="IPR051858">
    <property type="entry name" value="WD_repeat_GAD-1"/>
</dbReference>
<dbReference type="AlphaFoldDB" id="T2M4F9"/>
<evidence type="ECO:0000256" key="1">
    <source>
        <dbReference type="ARBA" id="ARBA00022574"/>
    </source>
</evidence>
<dbReference type="OrthoDB" id="10264376at2759"/>
<keyword evidence="1 4" id="KW-0853">WD repeat</keyword>
<dbReference type="OMA" id="KGDQYIT"/>
<proteinExistence type="evidence at transcript level"/>
<organism evidence="6">
    <name type="scientific">Hydra vulgaris</name>
    <name type="common">Hydra</name>
    <name type="synonym">Hydra attenuata</name>
    <dbReference type="NCBI Taxonomy" id="6087"/>
    <lineage>
        <taxon>Eukaryota</taxon>
        <taxon>Metazoa</taxon>
        <taxon>Cnidaria</taxon>
        <taxon>Hydrozoa</taxon>
        <taxon>Hydroidolina</taxon>
        <taxon>Anthoathecata</taxon>
        <taxon>Aplanulata</taxon>
        <taxon>Hydridae</taxon>
        <taxon>Hydra</taxon>
    </lineage>
</organism>
<dbReference type="InterPro" id="IPR001680">
    <property type="entry name" value="WD40_rpt"/>
</dbReference>
<evidence type="ECO:0000256" key="5">
    <source>
        <dbReference type="SAM" id="MobiDB-lite"/>
    </source>
</evidence>
<dbReference type="PANTHER" id="PTHR16017:SF0">
    <property type="entry name" value="WD REPEAT-CONTAINING PROTEIN 70"/>
    <property type="match status" value="1"/>
</dbReference>
<dbReference type="InterPro" id="IPR020472">
    <property type="entry name" value="WD40_PAC1"/>
</dbReference>